<evidence type="ECO:0000313" key="1">
    <source>
        <dbReference type="EMBL" id="KAH7838817.1"/>
    </source>
</evidence>
<gene>
    <name evidence="1" type="ORF">Vadar_031555</name>
</gene>
<reference evidence="1 2" key="1">
    <citation type="journal article" date="2021" name="Hortic Res">
        <title>High-quality reference genome and annotation aids understanding of berry development for evergreen blueberry (Vaccinium darrowii).</title>
        <authorList>
            <person name="Yu J."/>
            <person name="Hulse-Kemp A.M."/>
            <person name="Babiker E."/>
            <person name="Staton M."/>
        </authorList>
    </citation>
    <scope>NUCLEOTIDE SEQUENCE [LARGE SCALE GENOMIC DNA]</scope>
    <source>
        <strain evidence="2">cv. NJ 8807/NJ 8810</strain>
        <tissue evidence="1">Young leaf</tissue>
    </source>
</reference>
<sequence>MGMGMAVVGDELEGGGGGGGGIGRRLWIKFRNEAVFALYTPFVVCLASGGLDPQSFLHFLSQDIFYLQAFSQAYELAEECADDDDDKIAIRNLRKRVSKKLNTHKETVREWGFELPSNIISDKATVKFTDFLLATASGKVEGEKFPGKIATPFEKTKLAAYTLAAVGPCLRLYAFITNEILALQDPDQSNHIYKKWFNSLSTQNFEEAALRIEDLLDKLSVCLTGEELEIIEKLYHRAMKLEVKFFSAQPILQQTIGPFSRPHDPAEQSLSIFCDFDMTCTAIDSSALLAEMAIRTAPKTDVNGCESQLSRMCSADLLSTWSVLSSQYTEEYEQCIESITGAEIVEEFNYEGLCRASEQLSDFEKRANSRVIKSGVLKGLNLDDLKRAGEHLILQDGCKGFFQEIVKRENLKTDIHVLSCCWCGDLIRSAFSSRDLNVRNVHSNELAYEEFITTGEIIRKVESPLEKLQAFSDFTKGNNEIGKHLTIYIGGSVGDLLCLLKADIGIVIGSSSSLRRVGNQFGVSFVPLFSGLVNKQKEVIEGRSSNWKGSSGILYTVSSWAEIHAFLLGS</sequence>
<comment type="caution">
    <text evidence="1">The sequence shown here is derived from an EMBL/GenBank/DDBJ whole genome shotgun (WGS) entry which is preliminary data.</text>
</comment>
<dbReference type="EMBL" id="CM037156">
    <property type="protein sequence ID" value="KAH7838817.1"/>
    <property type="molecule type" value="Genomic_DNA"/>
</dbReference>
<evidence type="ECO:0000313" key="2">
    <source>
        <dbReference type="Proteomes" id="UP000828048"/>
    </source>
</evidence>
<organism evidence="1 2">
    <name type="scientific">Vaccinium darrowii</name>
    <dbReference type="NCBI Taxonomy" id="229202"/>
    <lineage>
        <taxon>Eukaryota</taxon>
        <taxon>Viridiplantae</taxon>
        <taxon>Streptophyta</taxon>
        <taxon>Embryophyta</taxon>
        <taxon>Tracheophyta</taxon>
        <taxon>Spermatophyta</taxon>
        <taxon>Magnoliopsida</taxon>
        <taxon>eudicotyledons</taxon>
        <taxon>Gunneridae</taxon>
        <taxon>Pentapetalae</taxon>
        <taxon>asterids</taxon>
        <taxon>Ericales</taxon>
        <taxon>Ericaceae</taxon>
        <taxon>Vaccinioideae</taxon>
        <taxon>Vaccinieae</taxon>
        <taxon>Vaccinium</taxon>
    </lineage>
</organism>
<protein>
    <submittedName>
        <fullName evidence="1">Uncharacterized protein</fullName>
    </submittedName>
</protein>
<name>A0ACB7XDH5_9ERIC</name>
<dbReference type="Proteomes" id="UP000828048">
    <property type="component" value="Chromosome 6"/>
</dbReference>
<accession>A0ACB7XDH5</accession>
<proteinExistence type="predicted"/>
<keyword evidence="2" id="KW-1185">Reference proteome</keyword>